<evidence type="ECO:0000256" key="5">
    <source>
        <dbReference type="ARBA" id="ARBA00023136"/>
    </source>
</evidence>
<feature type="transmembrane region" description="Helical" evidence="7">
    <location>
        <begin position="330"/>
        <end position="354"/>
    </location>
</feature>
<keyword evidence="10" id="KW-1185">Reference proteome</keyword>
<keyword evidence="4 7" id="KW-1133">Transmembrane helix</keyword>
<feature type="transmembrane region" description="Helical" evidence="7">
    <location>
        <begin position="860"/>
        <end position="883"/>
    </location>
</feature>
<feature type="region of interest" description="Disordered" evidence="6">
    <location>
        <begin position="1"/>
        <end position="25"/>
    </location>
</feature>
<protein>
    <submittedName>
        <fullName evidence="9">Putative ABC transport system permease protein</fullName>
    </submittedName>
</protein>
<keyword evidence="5 7" id="KW-0472">Membrane</keyword>
<evidence type="ECO:0000256" key="3">
    <source>
        <dbReference type="ARBA" id="ARBA00022692"/>
    </source>
</evidence>
<evidence type="ECO:0000313" key="10">
    <source>
        <dbReference type="Proteomes" id="UP000293852"/>
    </source>
</evidence>
<feature type="transmembrane region" description="Helical" evidence="7">
    <location>
        <begin position="497"/>
        <end position="523"/>
    </location>
</feature>
<keyword evidence="2" id="KW-1003">Cell membrane</keyword>
<feature type="transmembrane region" description="Helical" evidence="7">
    <location>
        <begin position="50"/>
        <end position="71"/>
    </location>
</feature>
<feature type="transmembrane region" description="Helical" evidence="7">
    <location>
        <begin position="544"/>
        <end position="567"/>
    </location>
</feature>
<dbReference type="Pfam" id="PF02687">
    <property type="entry name" value="FtsX"/>
    <property type="match status" value="2"/>
</dbReference>
<feature type="transmembrane region" description="Helical" evidence="7">
    <location>
        <begin position="419"/>
        <end position="443"/>
    </location>
</feature>
<dbReference type="AlphaFoldDB" id="A0A4Q7M5H0"/>
<evidence type="ECO:0000256" key="2">
    <source>
        <dbReference type="ARBA" id="ARBA00022475"/>
    </source>
</evidence>
<comment type="subcellular location">
    <subcellularLocation>
        <location evidence="1">Cell membrane</location>
        <topology evidence="1">Multi-pass membrane protein</topology>
    </subcellularLocation>
</comment>
<organism evidence="9 10">
    <name type="scientific">Xylanimonas ulmi</name>
    <dbReference type="NCBI Taxonomy" id="228973"/>
    <lineage>
        <taxon>Bacteria</taxon>
        <taxon>Bacillati</taxon>
        <taxon>Actinomycetota</taxon>
        <taxon>Actinomycetes</taxon>
        <taxon>Micrococcales</taxon>
        <taxon>Promicromonosporaceae</taxon>
        <taxon>Xylanimonas</taxon>
    </lineage>
</organism>
<dbReference type="EMBL" id="SGWX01000001">
    <property type="protein sequence ID" value="RZS63216.1"/>
    <property type="molecule type" value="Genomic_DNA"/>
</dbReference>
<dbReference type="RefSeq" id="WP_130416604.1">
    <property type="nucleotide sequence ID" value="NZ_SGWX01000001.1"/>
</dbReference>
<evidence type="ECO:0000256" key="4">
    <source>
        <dbReference type="ARBA" id="ARBA00022989"/>
    </source>
</evidence>
<dbReference type="GO" id="GO:0005886">
    <property type="term" value="C:plasma membrane"/>
    <property type="evidence" value="ECO:0007669"/>
    <property type="project" value="UniProtKB-SubCell"/>
</dbReference>
<comment type="caution">
    <text evidence="9">The sequence shown here is derived from an EMBL/GenBank/DDBJ whole genome shotgun (WGS) entry which is preliminary data.</text>
</comment>
<feature type="domain" description="ABC3 transporter permease C-terminal" evidence="8">
    <location>
        <begin position="335"/>
        <end position="451"/>
    </location>
</feature>
<reference evidence="9 10" key="1">
    <citation type="submission" date="2019-02" db="EMBL/GenBank/DDBJ databases">
        <title>Sequencing the genomes of 1000 actinobacteria strains.</title>
        <authorList>
            <person name="Klenk H.-P."/>
        </authorList>
    </citation>
    <scope>NUCLEOTIDE SEQUENCE [LARGE SCALE GENOMIC DNA]</scope>
    <source>
        <strain evidence="9 10">DSM 16932</strain>
    </source>
</reference>
<dbReference type="OrthoDB" id="3405625at2"/>
<evidence type="ECO:0000259" key="8">
    <source>
        <dbReference type="Pfam" id="PF02687"/>
    </source>
</evidence>
<feature type="transmembrane region" description="Helical" evidence="7">
    <location>
        <begin position="804"/>
        <end position="830"/>
    </location>
</feature>
<evidence type="ECO:0000256" key="6">
    <source>
        <dbReference type="SAM" id="MobiDB-lite"/>
    </source>
</evidence>
<accession>A0A4Q7M5H0</accession>
<evidence type="ECO:0000256" key="7">
    <source>
        <dbReference type="SAM" id="Phobius"/>
    </source>
</evidence>
<feature type="transmembrane region" description="Helical" evidence="7">
    <location>
        <begin position="469"/>
        <end position="491"/>
    </location>
</feature>
<dbReference type="InterPro" id="IPR003838">
    <property type="entry name" value="ABC3_permease_C"/>
</dbReference>
<dbReference type="Proteomes" id="UP000293852">
    <property type="component" value="Unassembled WGS sequence"/>
</dbReference>
<dbReference type="InterPro" id="IPR038766">
    <property type="entry name" value="Membrane_comp_ABC_pdt"/>
</dbReference>
<sequence>MTATLDRPSRSAARPEGTRPGRPGARLRGRWRVALRYGARDARRHKGRTALVAVMVTLPVALGTFASVTLWTARDTPERQVATELGPDLQASLRYVGDIVVQDPRGIGFGTSPATDSANDGAAAAPDGLAPTTTAVADVEAAVAAALPTADSLVPFAADALRVDGPRLHTYATALQTDPTSPAVAAAFPLAEGHLPGDGEVAIAAIVADELGVGVGDTVTTSQDDADAQRRDATVSGLLLADQPQGADLLLPPSGVLTTPDVVDLSSAFAAVGWFVSGATPVTWGDVLGLNDVGVVAVSRDVLLNPPDRAAVPYFQSQPERPVFDRIAQWGPVVAVIAIALLEAVLLIGPAFAVGARRSARALAVVAANGGTARTVRAMVLGAGVVIGAAAASAGVLLGIAAAAVLVARMDGAESLRHFAVPTAPVLGIGLVGVGLATVAAWLPARGASKADVVAVLAGRRGETSHRRWPAIAGGVLAVAGFGAAIGAGVARQPLALAAGVIIGEIGLVMACGGIIALLGRLAGRLPLAWRFALRDAARNRSRTSPAIAAVLVACAGASAGLVYSYAQSQHDIRSQLVTAAPDVLLVSASAAEGLTSEQVDAVRDAIAQVAAAPVDVHPVPVLRMPDVDGVGSSVLTGSPDVERGWVQVGNAITGPVVDDGGLVDLLGLPDAAAARAALEAGKAVVLAGDETDGVARLRVQHWAVDTGAPLREDVVEAPALGVGDAVGPSNAALPVLPAAVAQRLGGEVVTGGVLARTPHRFSNAEQRTLDDLIGDELGTTPEGWPPVGVGVGGPPRELGAPQWLSTLIIAGSAGLLALAAAWIATALAATESRPDLATLAAVGAKPSTRKRLVAAQAGTIAGIGALVGAASGVALGAAFVLFERYRDARGFGGPDPTWSVVVPWPVLAGLVVGLPLLAVTAAWLVTRSRLVLTHRTAG</sequence>
<evidence type="ECO:0000313" key="9">
    <source>
        <dbReference type="EMBL" id="RZS63216.1"/>
    </source>
</evidence>
<dbReference type="PANTHER" id="PTHR30287:SF2">
    <property type="entry name" value="BLL1001 PROTEIN"/>
    <property type="match status" value="1"/>
</dbReference>
<feature type="transmembrane region" description="Helical" evidence="7">
    <location>
        <begin position="903"/>
        <end position="926"/>
    </location>
</feature>
<proteinExistence type="predicted"/>
<feature type="transmembrane region" description="Helical" evidence="7">
    <location>
        <begin position="380"/>
        <end position="407"/>
    </location>
</feature>
<evidence type="ECO:0000256" key="1">
    <source>
        <dbReference type="ARBA" id="ARBA00004651"/>
    </source>
</evidence>
<dbReference type="PANTHER" id="PTHR30287">
    <property type="entry name" value="MEMBRANE COMPONENT OF PREDICTED ABC SUPERFAMILY METABOLITE UPTAKE TRANSPORTER"/>
    <property type="match status" value="1"/>
</dbReference>
<keyword evidence="3 7" id="KW-0812">Transmembrane</keyword>
<feature type="domain" description="ABC3 transporter permease C-terminal" evidence="8">
    <location>
        <begin position="809"/>
        <end position="927"/>
    </location>
</feature>
<gene>
    <name evidence="9" type="ORF">EV386_3578</name>
</gene>
<name>A0A4Q7M5H0_9MICO</name>